<evidence type="ECO:0000256" key="10">
    <source>
        <dbReference type="ARBA" id="ARBA00047445"/>
    </source>
</evidence>
<dbReference type="InterPro" id="IPR004393">
    <property type="entry name" value="NadC"/>
</dbReference>
<reference evidence="16" key="1">
    <citation type="submission" date="2016-11" db="EMBL/GenBank/DDBJ databases">
        <authorList>
            <person name="Varghese N."/>
            <person name="Submissions S."/>
        </authorList>
    </citation>
    <scope>NUCLEOTIDE SEQUENCE [LARGE SCALE GENOMIC DNA]</scope>
    <source>
        <strain evidence="16">DSM 16219</strain>
    </source>
</reference>
<dbReference type="FunFam" id="3.20.20.70:FF:000030">
    <property type="entry name" value="Nicotinate-nucleotide pyrophosphorylase, carboxylating"/>
    <property type="match status" value="1"/>
</dbReference>
<evidence type="ECO:0000256" key="1">
    <source>
        <dbReference type="ARBA" id="ARBA00003237"/>
    </source>
</evidence>
<organism evidence="15 16">
    <name type="scientific">Desulfatibacillum alkenivorans DSM 16219</name>
    <dbReference type="NCBI Taxonomy" id="1121393"/>
    <lineage>
        <taxon>Bacteria</taxon>
        <taxon>Pseudomonadati</taxon>
        <taxon>Thermodesulfobacteriota</taxon>
        <taxon>Desulfobacteria</taxon>
        <taxon>Desulfobacterales</taxon>
        <taxon>Desulfatibacillaceae</taxon>
        <taxon>Desulfatibacillum</taxon>
    </lineage>
</organism>
<proteinExistence type="inferred from homology"/>
<name>A0A1M6TS04_9BACT</name>
<dbReference type="Gene3D" id="3.20.20.70">
    <property type="entry name" value="Aldolase class I"/>
    <property type="match status" value="1"/>
</dbReference>
<evidence type="ECO:0000256" key="4">
    <source>
        <dbReference type="ARBA" id="ARBA00011218"/>
    </source>
</evidence>
<comment type="catalytic activity">
    <reaction evidence="10">
        <text>nicotinate beta-D-ribonucleotide + CO2 + diphosphate = quinolinate + 5-phospho-alpha-D-ribose 1-diphosphate + 2 H(+)</text>
        <dbReference type="Rhea" id="RHEA:12733"/>
        <dbReference type="ChEBI" id="CHEBI:15378"/>
        <dbReference type="ChEBI" id="CHEBI:16526"/>
        <dbReference type="ChEBI" id="CHEBI:29959"/>
        <dbReference type="ChEBI" id="CHEBI:33019"/>
        <dbReference type="ChEBI" id="CHEBI:57502"/>
        <dbReference type="ChEBI" id="CHEBI:58017"/>
        <dbReference type="EC" id="2.4.2.19"/>
    </reaction>
</comment>
<dbReference type="UniPathway" id="UPA00253">
    <property type="reaction ID" value="UER00331"/>
</dbReference>
<evidence type="ECO:0000313" key="15">
    <source>
        <dbReference type="EMBL" id="SHK59706.1"/>
    </source>
</evidence>
<dbReference type="PANTHER" id="PTHR32179:SF3">
    <property type="entry name" value="NICOTINATE-NUCLEOTIDE PYROPHOSPHORYLASE [CARBOXYLATING]"/>
    <property type="match status" value="1"/>
</dbReference>
<dbReference type="STRING" id="1121393.SAMN02745216_03735"/>
<feature type="domain" description="Quinolinate phosphoribosyl transferase C-terminal" evidence="13">
    <location>
        <begin position="128"/>
        <end position="293"/>
    </location>
</feature>
<dbReference type="InterPro" id="IPR037128">
    <property type="entry name" value="Quinolinate_PRibosylTase_N_sf"/>
</dbReference>
<feature type="domain" description="Quinolinate phosphoribosyl transferase N-terminal" evidence="14">
    <location>
        <begin position="41"/>
        <end position="126"/>
    </location>
</feature>
<dbReference type="Gene3D" id="3.90.1170.20">
    <property type="entry name" value="Quinolinate phosphoribosyl transferase, N-terminal domain"/>
    <property type="match status" value="1"/>
</dbReference>
<comment type="function">
    <text evidence="1">Involved in the catabolism of quinolinic acid (QA).</text>
</comment>
<evidence type="ECO:0000256" key="5">
    <source>
        <dbReference type="ARBA" id="ARBA00011944"/>
    </source>
</evidence>
<keyword evidence="6" id="KW-0662">Pyridine nucleotide biosynthesis</keyword>
<dbReference type="Pfam" id="PF02749">
    <property type="entry name" value="QRPTase_N"/>
    <property type="match status" value="1"/>
</dbReference>
<dbReference type="InterPro" id="IPR027277">
    <property type="entry name" value="NadC/ModD"/>
</dbReference>
<evidence type="ECO:0000256" key="12">
    <source>
        <dbReference type="PIRNR" id="PIRNR006250"/>
    </source>
</evidence>
<dbReference type="Proteomes" id="UP000183994">
    <property type="component" value="Unassembled WGS sequence"/>
</dbReference>
<dbReference type="InterPro" id="IPR022412">
    <property type="entry name" value="Quinolinate_PRibosylTrfase_N"/>
</dbReference>
<dbReference type="GO" id="GO:0034213">
    <property type="term" value="P:quinolinate catabolic process"/>
    <property type="evidence" value="ECO:0007669"/>
    <property type="project" value="TreeGrafter"/>
</dbReference>
<dbReference type="PANTHER" id="PTHR32179">
    <property type="entry name" value="NICOTINATE-NUCLEOTIDE PYROPHOSPHORYLASE [CARBOXYLATING]"/>
    <property type="match status" value="1"/>
</dbReference>
<evidence type="ECO:0000256" key="9">
    <source>
        <dbReference type="ARBA" id="ARBA00033102"/>
    </source>
</evidence>
<comment type="pathway">
    <text evidence="2">Cofactor biosynthesis; NAD(+) biosynthesis; nicotinate D-ribonucleotide from quinolinate: step 1/1.</text>
</comment>
<evidence type="ECO:0000256" key="11">
    <source>
        <dbReference type="ARBA" id="ARBA00069173"/>
    </source>
</evidence>
<dbReference type="NCBIfam" id="TIGR00078">
    <property type="entry name" value="nadC"/>
    <property type="match status" value="1"/>
</dbReference>
<dbReference type="RefSeq" id="WP_170868409.1">
    <property type="nucleotide sequence ID" value="NZ_FQZU01000028.1"/>
</dbReference>
<evidence type="ECO:0000256" key="7">
    <source>
        <dbReference type="ARBA" id="ARBA00022676"/>
    </source>
</evidence>
<evidence type="ECO:0000256" key="6">
    <source>
        <dbReference type="ARBA" id="ARBA00022642"/>
    </source>
</evidence>
<dbReference type="PIRSF" id="PIRSF006250">
    <property type="entry name" value="NadC_ModD"/>
    <property type="match status" value="1"/>
</dbReference>
<dbReference type="GO" id="GO:0009435">
    <property type="term" value="P:NAD+ biosynthetic process"/>
    <property type="evidence" value="ECO:0007669"/>
    <property type="project" value="UniProtKB-UniPathway"/>
</dbReference>
<comment type="similarity">
    <text evidence="3 12">Belongs to the NadC/ModD family.</text>
</comment>
<dbReference type="Pfam" id="PF01729">
    <property type="entry name" value="QRPTase_C"/>
    <property type="match status" value="1"/>
</dbReference>
<dbReference type="SUPFAM" id="SSF51690">
    <property type="entry name" value="Nicotinate/Quinolinate PRTase C-terminal domain-like"/>
    <property type="match status" value="1"/>
</dbReference>
<keyword evidence="8 12" id="KW-0808">Transferase</keyword>
<evidence type="ECO:0000256" key="3">
    <source>
        <dbReference type="ARBA" id="ARBA00009400"/>
    </source>
</evidence>
<evidence type="ECO:0000259" key="13">
    <source>
        <dbReference type="Pfam" id="PF01729"/>
    </source>
</evidence>
<keyword evidence="16" id="KW-1185">Reference proteome</keyword>
<sequence>MATKDNNSAPAPDAWRPGLEVSGIVTRLVALALEEDLATGDITTDPIVPPDRKGEAVIKAKEDLLVAGMDMVRIVFDAVDPEIRIDVLTPDGARARPGDTMARLSGRLRPLLWGERTALNFLQRLCGIATHTHAHVQEANGLDVKLVDTRKTTPGWRLLEKYAVRVGGASNHRMGLFDGVLIKDNHIVAAGGIAQAVALARKGAPHMVRIEVEAASMDEVQEALDAKADVIMLDNMNPDQISQAVQLIAGKALVEVSGGIKKETIRTMARTGVDILSCGALTHGARAVDISMKITV</sequence>
<dbReference type="CDD" id="cd01572">
    <property type="entry name" value="QPRTase"/>
    <property type="match status" value="1"/>
</dbReference>
<dbReference type="FunFam" id="3.90.1170.20:FF:000001">
    <property type="entry name" value="Nicotinate-nucleotide diphosphorylase (Carboxylating)"/>
    <property type="match status" value="1"/>
</dbReference>
<evidence type="ECO:0000256" key="2">
    <source>
        <dbReference type="ARBA" id="ARBA00004893"/>
    </source>
</evidence>
<dbReference type="SUPFAM" id="SSF54675">
    <property type="entry name" value="Nicotinate/Quinolinate PRTase N-terminal domain-like"/>
    <property type="match status" value="1"/>
</dbReference>
<dbReference type="EC" id="2.4.2.19" evidence="5"/>
<dbReference type="GO" id="GO:0004514">
    <property type="term" value="F:nicotinate-nucleotide diphosphorylase (carboxylating) activity"/>
    <property type="evidence" value="ECO:0007669"/>
    <property type="project" value="UniProtKB-EC"/>
</dbReference>
<comment type="subunit">
    <text evidence="4">Hexamer formed by 3 homodimers.</text>
</comment>
<keyword evidence="7 12" id="KW-0328">Glycosyltransferase</keyword>
<dbReference type="AlphaFoldDB" id="A0A1M6TS04"/>
<dbReference type="InterPro" id="IPR013785">
    <property type="entry name" value="Aldolase_TIM"/>
</dbReference>
<protein>
    <recommendedName>
        <fullName evidence="11">Probable nicotinate-nucleotide pyrophosphorylase [carboxylating]</fullName>
        <ecNumber evidence="5">2.4.2.19</ecNumber>
    </recommendedName>
    <alternativeName>
        <fullName evidence="9">Quinolinate phosphoribosyltransferase [decarboxylating]</fullName>
    </alternativeName>
</protein>
<dbReference type="GO" id="GO:0005737">
    <property type="term" value="C:cytoplasm"/>
    <property type="evidence" value="ECO:0007669"/>
    <property type="project" value="TreeGrafter"/>
</dbReference>
<accession>A0A1M6TS04</accession>
<evidence type="ECO:0000259" key="14">
    <source>
        <dbReference type="Pfam" id="PF02749"/>
    </source>
</evidence>
<dbReference type="InterPro" id="IPR002638">
    <property type="entry name" value="Quinolinate_PRibosylTrfase_C"/>
</dbReference>
<dbReference type="EMBL" id="FQZU01000028">
    <property type="protein sequence ID" value="SHK59706.1"/>
    <property type="molecule type" value="Genomic_DNA"/>
</dbReference>
<evidence type="ECO:0000256" key="8">
    <source>
        <dbReference type="ARBA" id="ARBA00022679"/>
    </source>
</evidence>
<gene>
    <name evidence="15" type="ORF">SAMN02745216_03735</name>
</gene>
<dbReference type="InterPro" id="IPR036068">
    <property type="entry name" value="Nicotinate_pribotase-like_C"/>
</dbReference>
<evidence type="ECO:0000313" key="16">
    <source>
        <dbReference type="Proteomes" id="UP000183994"/>
    </source>
</evidence>